<dbReference type="Pfam" id="PF12270">
    <property type="entry name" value="Cyt_c_ox_IV"/>
    <property type="match status" value="1"/>
</dbReference>
<dbReference type="GO" id="GO:0005886">
    <property type="term" value="C:plasma membrane"/>
    <property type="evidence" value="ECO:0007669"/>
    <property type="project" value="UniProtKB-SubCell"/>
</dbReference>
<dbReference type="GO" id="GO:0022900">
    <property type="term" value="P:electron transport chain"/>
    <property type="evidence" value="ECO:0007669"/>
    <property type="project" value="InterPro"/>
</dbReference>
<accession>A0A387BE57</accession>
<feature type="transmembrane region" description="Helical" evidence="13">
    <location>
        <begin position="94"/>
        <end position="112"/>
    </location>
</feature>
<sequence>MRTNANLMWLLGVFFWLSAAGYTLWVVIDHGWDWGRIEWVGTVAMTLSGVLAFFLAFYLGRVHSAQGAELPQDLQNADIDDDDPEIGHFSPWSWWPFALGAGLAIVFTGLAVGPWVSFLGGPIALISIVGWNYEYYRGNFAR</sequence>
<evidence type="ECO:0000256" key="10">
    <source>
        <dbReference type="ARBA" id="ARBA00031366"/>
    </source>
</evidence>
<feature type="transmembrane region" description="Helical" evidence="13">
    <location>
        <begin position="7"/>
        <end position="27"/>
    </location>
</feature>
<evidence type="ECO:0000256" key="12">
    <source>
        <dbReference type="ARBA" id="ARBA00047816"/>
    </source>
</evidence>
<keyword evidence="9 13" id="KW-0472">Membrane</keyword>
<dbReference type="OrthoDB" id="5244617at2"/>
<dbReference type="EMBL" id="CP032630">
    <property type="protein sequence ID" value="AYF99189.1"/>
    <property type="molecule type" value="Genomic_DNA"/>
</dbReference>
<evidence type="ECO:0000256" key="3">
    <source>
        <dbReference type="ARBA" id="ARBA00006870"/>
    </source>
</evidence>
<keyword evidence="8 13" id="KW-1133">Transmembrane helix</keyword>
<dbReference type="KEGG" id="lyd:D7I47_13610"/>
<proteinExistence type="inferred from homology"/>
<comment type="subcellular location">
    <subcellularLocation>
        <location evidence="2">Cell membrane</location>
        <topology evidence="2">Multi-pass membrane protein</topology>
    </subcellularLocation>
</comment>
<dbReference type="Proteomes" id="UP000278886">
    <property type="component" value="Chromosome"/>
</dbReference>
<gene>
    <name evidence="14" type="ORF">D7I47_13610</name>
</gene>
<dbReference type="GO" id="GO:0004129">
    <property type="term" value="F:cytochrome-c oxidase activity"/>
    <property type="evidence" value="ECO:0007669"/>
    <property type="project" value="UniProtKB-EC"/>
</dbReference>
<dbReference type="AlphaFoldDB" id="A0A387BE57"/>
<evidence type="ECO:0000313" key="15">
    <source>
        <dbReference type="Proteomes" id="UP000278886"/>
    </source>
</evidence>
<evidence type="ECO:0000256" key="4">
    <source>
        <dbReference type="ARBA" id="ARBA00012949"/>
    </source>
</evidence>
<evidence type="ECO:0000256" key="5">
    <source>
        <dbReference type="ARBA" id="ARBA00022475"/>
    </source>
</evidence>
<evidence type="ECO:0000256" key="11">
    <source>
        <dbReference type="ARBA" id="ARBA00031401"/>
    </source>
</evidence>
<protein>
    <recommendedName>
        <fullName evidence="4">cytochrome-c oxidase</fullName>
        <ecNumber evidence="4">7.1.1.9</ecNumber>
    </recommendedName>
    <alternativeName>
        <fullName evidence="11">Cytochrome aa3 subunit 4</fullName>
    </alternativeName>
    <alternativeName>
        <fullName evidence="10">Cytochrome c oxidase polypeptide IV</fullName>
    </alternativeName>
</protein>
<evidence type="ECO:0000256" key="9">
    <source>
        <dbReference type="ARBA" id="ARBA00023136"/>
    </source>
</evidence>
<feature type="transmembrane region" description="Helical" evidence="13">
    <location>
        <begin position="39"/>
        <end position="59"/>
    </location>
</feature>
<dbReference type="RefSeq" id="WP_120763558.1">
    <property type="nucleotide sequence ID" value="NZ_CP032630.1"/>
</dbReference>
<evidence type="ECO:0000256" key="6">
    <source>
        <dbReference type="ARBA" id="ARBA00022692"/>
    </source>
</evidence>
<comment type="similarity">
    <text evidence="3">Belongs to the cytochrome c oxidase bacterial subunit CtaF family.</text>
</comment>
<evidence type="ECO:0000256" key="8">
    <source>
        <dbReference type="ARBA" id="ARBA00022989"/>
    </source>
</evidence>
<keyword evidence="7" id="KW-1278">Translocase</keyword>
<organism evidence="14 15">
    <name type="scientific">Protaetiibacter intestinalis</name>
    <dbReference type="NCBI Taxonomy" id="2419774"/>
    <lineage>
        <taxon>Bacteria</taxon>
        <taxon>Bacillati</taxon>
        <taxon>Actinomycetota</taxon>
        <taxon>Actinomycetes</taxon>
        <taxon>Micrococcales</taxon>
        <taxon>Microbacteriaceae</taxon>
        <taxon>Protaetiibacter</taxon>
    </lineage>
</organism>
<name>A0A387BE57_9MICO</name>
<dbReference type="EC" id="7.1.1.9" evidence="4"/>
<comment type="catalytic activity">
    <reaction evidence="12">
        <text>4 Fe(II)-[cytochrome c] + O2 + 8 H(+)(in) = 4 Fe(III)-[cytochrome c] + 2 H2O + 4 H(+)(out)</text>
        <dbReference type="Rhea" id="RHEA:11436"/>
        <dbReference type="Rhea" id="RHEA-COMP:10350"/>
        <dbReference type="Rhea" id="RHEA-COMP:14399"/>
        <dbReference type="ChEBI" id="CHEBI:15377"/>
        <dbReference type="ChEBI" id="CHEBI:15378"/>
        <dbReference type="ChEBI" id="CHEBI:15379"/>
        <dbReference type="ChEBI" id="CHEBI:29033"/>
        <dbReference type="ChEBI" id="CHEBI:29034"/>
        <dbReference type="EC" id="7.1.1.9"/>
    </reaction>
</comment>
<dbReference type="InterPro" id="IPR021050">
    <property type="entry name" value="Cyt_c_oxidase_su4_actinobac"/>
</dbReference>
<reference evidence="15" key="1">
    <citation type="submission" date="2018-09" db="EMBL/GenBank/DDBJ databases">
        <title>Genome sequencing of strain 2DFWR-13.</title>
        <authorList>
            <person name="Heo J."/>
            <person name="Kim S.-J."/>
            <person name="Kwon S.-W."/>
        </authorList>
    </citation>
    <scope>NUCLEOTIDE SEQUENCE [LARGE SCALE GENOMIC DNA]</scope>
    <source>
        <strain evidence="15">2DFWR-13</strain>
    </source>
</reference>
<evidence type="ECO:0000256" key="1">
    <source>
        <dbReference type="ARBA" id="ARBA00002536"/>
    </source>
</evidence>
<evidence type="ECO:0000313" key="14">
    <source>
        <dbReference type="EMBL" id="AYF99189.1"/>
    </source>
</evidence>
<keyword evidence="5" id="KW-1003">Cell membrane</keyword>
<comment type="function">
    <text evidence="1">Part of cytochrome c oxidase, its function is unknown.</text>
</comment>
<evidence type="ECO:0000256" key="2">
    <source>
        <dbReference type="ARBA" id="ARBA00004651"/>
    </source>
</evidence>
<dbReference type="Gene3D" id="1.10.287.70">
    <property type="match status" value="1"/>
</dbReference>
<keyword evidence="6 13" id="KW-0812">Transmembrane</keyword>
<evidence type="ECO:0000256" key="13">
    <source>
        <dbReference type="SAM" id="Phobius"/>
    </source>
</evidence>
<keyword evidence="15" id="KW-1185">Reference proteome</keyword>
<feature type="transmembrane region" description="Helical" evidence="13">
    <location>
        <begin position="118"/>
        <end position="136"/>
    </location>
</feature>
<evidence type="ECO:0000256" key="7">
    <source>
        <dbReference type="ARBA" id="ARBA00022967"/>
    </source>
</evidence>